<dbReference type="RefSeq" id="WP_085161640.1">
    <property type="nucleotide sequence ID" value="NZ_AP022581.1"/>
</dbReference>
<accession>A0A1X1Y031</accession>
<dbReference type="Proteomes" id="UP000466396">
    <property type="component" value="Chromosome"/>
</dbReference>
<dbReference type="KEGG" id="mlj:MLAC_43300"/>
<proteinExistence type="predicted"/>
<dbReference type="AlphaFoldDB" id="A0A1X1Y031"/>
<dbReference type="EMBL" id="AP022581">
    <property type="protein sequence ID" value="BBX99036.1"/>
    <property type="molecule type" value="Genomic_DNA"/>
</dbReference>
<sequence length="104" mass="10697">MFVEPGLLHARANQCGRAGEHAQFGADHLSRGPLAVGMFGDFPAAESFHGAVTLAHAGHTKALQAHQGILGSVGSKAHHAARGFTRMDEGNAAALRAVRCSSGT</sequence>
<evidence type="ECO:0000313" key="2">
    <source>
        <dbReference type="Proteomes" id="UP000466396"/>
    </source>
</evidence>
<name>A0A1X1Y031_9MYCO</name>
<dbReference type="InterPro" id="IPR022534">
    <property type="entry name" value="DUF2563"/>
</dbReference>
<evidence type="ECO:0000313" key="1">
    <source>
        <dbReference type="EMBL" id="BBX99036.1"/>
    </source>
</evidence>
<dbReference type="OrthoDB" id="4750359at2"/>
<reference evidence="1 2" key="1">
    <citation type="journal article" date="2019" name="Emerg. Microbes Infect.">
        <title>Comprehensive subspecies identification of 175 nontuberculous mycobacteria species based on 7547 genomic profiles.</title>
        <authorList>
            <person name="Matsumoto Y."/>
            <person name="Kinjo T."/>
            <person name="Motooka D."/>
            <person name="Nabeya D."/>
            <person name="Jung N."/>
            <person name="Uechi K."/>
            <person name="Horii T."/>
            <person name="Iida T."/>
            <person name="Fujita J."/>
            <person name="Nakamura S."/>
        </authorList>
    </citation>
    <scope>NUCLEOTIDE SEQUENCE [LARGE SCALE GENOMIC DNA]</scope>
    <source>
        <strain evidence="1 2">JCM 15657</strain>
    </source>
</reference>
<gene>
    <name evidence="1" type="ORF">MLAC_43300</name>
</gene>
<dbReference type="Pfam" id="PF10817">
    <property type="entry name" value="DUF2563"/>
    <property type="match status" value="1"/>
</dbReference>
<organism evidence="1 2">
    <name type="scientific">Mycobacterium lacus</name>
    <dbReference type="NCBI Taxonomy" id="169765"/>
    <lineage>
        <taxon>Bacteria</taxon>
        <taxon>Bacillati</taxon>
        <taxon>Actinomycetota</taxon>
        <taxon>Actinomycetes</taxon>
        <taxon>Mycobacteriales</taxon>
        <taxon>Mycobacteriaceae</taxon>
        <taxon>Mycobacterium</taxon>
    </lineage>
</organism>
<protein>
    <submittedName>
        <fullName evidence="1">Uncharacterized protein</fullName>
    </submittedName>
</protein>
<keyword evidence="2" id="KW-1185">Reference proteome</keyword>
<dbReference type="STRING" id="169765.AWC15_03295"/>